<dbReference type="Gene3D" id="1.10.720.30">
    <property type="entry name" value="SAP domain"/>
    <property type="match status" value="1"/>
</dbReference>
<keyword evidence="3" id="KW-1185">Reference proteome</keyword>
<dbReference type="Pfam" id="PF09905">
    <property type="entry name" value="VF530"/>
    <property type="match status" value="1"/>
</dbReference>
<dbReference type="EMBL" id="RFLV01000006">
    <property type="protein sequence ID" value="TIH06601.1"/>
    <property type="molecule type" value="Genomic_DNA"/>
</dbReference>
<name>A0A4T1ZUY0_9PSED</name>
<evidence type="ECO:0000313" key="3">
    <source>
        <dbReference type="Proteomes" id="UP000307541"/>
    </source>
</evidence>
<feature type="transmembrane region" description="Helical" evidence="1">
    <location>
        <begin position="12"/>
        <end position="32"/>
    </location>
</feature>
<dbReference type="AlphaFoldDB" id="A0A4T1ZUY0"/>
<keyword evidence="1" id="KW-1133">Transmembrane helix</keyword>
<organism evidence="2 3">
    <name type="scientific">Pseudomonas leptonychotis</name>
    <dbReference type="NCBI Taxonomy" id="2448482"/>
    <lineage>
        <taxon>Bacteria</taxon>
        <taxon>Pseudomonadati</taxon>
        <taxon>Pseudomonadota</taxon>
        <taxon>Gammaproteobacteria</taxon>
        <taxon>Pseudomonadales</taxon>
        <taxon>Pseudomonadaceae</taxon>
        <taxon>Pseudomonas</taxon>
    </lineage>
</organism>
<keyword evidence="1" id="KW-0472">Membrane</keyword>
<proteinExistence type="predicted"/>
<dbReference type="InterPro" id="IPR018668">
    <property type="entry name" value="DNA-binding_VF530-like"/>
</dbReference>
<reference evidence="2 3" key="1">
    <citation type="submission" date="2018-10" db="EMBL/GenBank/DDBJ databases">
        <title>Pseudomonas leptonychotis sp. nov., isolated from Weddell seals in Antarctica.</title>
        <authorList>
            <person name="Novakova D."/>
            <person name="Svec P."/>
            <person name="Kralova S."/>
            <person name="Kristofova L."/>
            <person name="Zeman M."/>
            <person name="Pantucek R."/>
            <person name="Maslanova I."/>
            <person name="Sedlacek I."/>
        </authorList>
    </citation>
    <scope>NUCLEOTIDE SEQUENCE [LARGE SCALE GENOMIC DNA]</scope>
    <source>
        <strain evidence="2 3">CCM 8849</strain>
    </source>
</reference>
<keyword evidence="1" id="KW-0812">Transmembrane</keyword>
<evidence type="ECO:0000313" key="2">
    <source>
        <dbReference type="EMBL" id="TIH06601.1"/>
    </source>
</evidence>
<dbReference type="OrthoDB" id="9806870at2"/>
<gene>
    <name evidence="2" type="ORF">D8779_19825</name>
</gene>
<accession>A0A4T1ZUY0</accession>
<evidence type="ECO:0000256" key="1">
    <source>
        <dbReference type="SAM" id="Phobius"/>
    </source>
</evidence>
<protein>
    <submittedName>
        <fullName evidence="2">DUF2132 domain-containing protein</fullName>
    </submittedName>
</protein>
<comment type="caution">
    <text evidence="2">The sequence shown here is derived from an EMBL/GenBank/DDBJ whole genome shotgun (WGS) entry which is preliminary data.</text>
</comment>
<dbReference type="InterPro" id="IPR036361">
    <property type="entry name" value="SAP_dom_sf"/>
</dbReference>
<sequence length="107" mass="11941">MPVDKPTRASSHFRLAAGLAMVAGVFLSGYPYRFCMTQSPKNPLHGVTLEAILNALVSQYGWEGLAQHIDIRCFKSDPSVKSSLTFLRKTPWAREKVEALYLRSQKG</sequence>
<dbReference type="Proteomes" id="UP000307541">
    <property type="component" value="Unassembled WGS sequence"/>
</dbReference>
<dbReference type="GO" id="GO:0003677">
    <property type="term" value="F:DNA binding"/>
    <property type="evidence" value="ECO:0007669"/>
    <property type="project" value="InterPro"/>
</dbReference>